<dbReference type="EMBL" id="LDEV01000120">
    <property type="protein sequence ID" value="KLJ13704.1"/>
    <property type="molecule type" value="Genomic_DNA"/>
</dbReference>
<keyword evidence="2" id="KW-1185">Reference proteome</keyword>
<name>A0A0H1BQ72_9EURO</name>
<comment type="caution">
    <text evidence="1">The sequence shown here is derived from an EMBL/GenBank/DDBJ whole genome shotgun (WGS) entry which is preliminary data.</text>
</comment>
<sequence length="64" mass="7593">LYYKTVIEFSLFTDTQITDIYTFFDKFYTAIIKLEAVNIKLAEEAQNSKLIFIILNIHLLMKKI</sequence>
<organism evidence="1 2">
    <name type="scientific">Blastomyces silverae</name>
    <dbReference type="NCBI Taxonomy" id="2060906"/>
    <lineage>
        <taxon>Eukaryota</taxon>
        <taxon>Fungi</taxon>
        <taxon>Dikarya</taxon>
        <taxon>Ascomycota</taxon>
        <taxon>Pezizomycotina</taxon>
        <taxon>Eurotiomycetes</taxon>
        <taxon>Eurotiomycetidae</taxon>
        <taxon>Onygenales</taxon>
        <taxon>Ajellomycetaceae</taxon>
        <taxon>Blastomyces</taxon>
    </lineage>
</organism>
<proteinExistence type="predicted"/>
<dbReference type="AlphaFoldDB" id="A0A0H1BQ72"/>
<dbReference type="OrthoDB" id="4188685at2759"/>
<feature type="non-terminal residue" evidence="1">
    <location>
        <position position="1"/>
    </location>
</feature>
<gene>
    <name evidence="1" type="ORF">EMPG_11370</name>
</gene>
<protein>
    <submittedName>
        <fullName evidence="1">Uncharacterized protein</fullName>
    </submittedName>
</protein>
<reference evidence="2" key="1">
    <citation type="journal article" date="2015" name="PLoS Genet.">
        <title>The dynamic genome and transcriptome of the human fungal pathogen Blastomyces and close relative Emmonsia.</title>
        <authorList>
            <person name="Munoz J.F."/>
            <person name="Gauthier G.M."/>
            <person name="Desjardins C.A."/>
            <person name="Gallo J.E."/>
            <person name="Holder J."/>
            <person name="Sullivan T.D."/>
            <person name="Marty A.J."/>
            <person name="Carmen J.C."/>
            <person name="Chen Z."/>
            <person name="Ding L."/>
            <person name="Gujja S."/>
            <person name="Magrini V."/>
            <person name="Misas E."/>
            <person name="Mitreva M."/>
            <person name="Priest M."/>
            <person name="Saif S."/>
            <person name="Whiston E.A."/>
            <person name="Young S."/>
            <person name="Zeng Q."/>
            <person name="Goldman W.E."/>
            <person name="Mardis E.R."/>
            <person name="Taylor J.W."/>
            <person name="McEwen J.G."/>
            <person name="Clay O.K."/>
            <person name="Klein B.S."/>
            <person name="Cuomo C.A."/>
        </authorList>
    </citation>
    <scope>NUCLEOTIDE SEQUENCE [LARGE SCALE GENOMIC DNA]</scope>
    <source>
        <strain evidence="2">UAMH 139</strain>
    </source>
</reference>
<evidence type="ECO:0000313" key="1">
    <source>
        <dbReference type="EMBL" id="KLJ13704.1"/>
    </source>
</evidence>
<dbReference type="Proteomes" id="UP000053573">
    <property type="component" value="Unassembled WGS sequence"/>
</dbReference>
<evidence type="ECO:0000313" key="2">
    <source>
        <dbReference type="Proteomes" id="UP000053573"/>
    </source>
</evidence>
<accession>A0A0H1BQ72</accession>